<gene>
    <name evidence="2" type="ORF">EGR_09135</name>
</gene>
<evidence type="ECO:0000256" key="1">
    <source>
        <dbReference type="SAM" id="SignalP"/>
    </source>
</evidence>
<dbReference type="Proteomes" id="UP000019149">
    <property type="component" value="Unassembled WGS sequence"/>
</dbReference>
<dbReference type="RefSeq" id="XP_024347206.1">
    <property type="nucleotide sequence ID" value="XM_024498384.1"/>
</dbReference>
<accession>W6U4G5</accession>
<evidence type="ECO:0008006" key="4">
    <source>
        <dbReference type="Google" id="ProtNLM"/>
    </source>
</evidence>
<proteinExistence type="predicted"/>
<evidence type="ECO:0000313" key="3">
    <source>
        <dbReference type="Proteomes" id="UP000019149"/>
    </source>
</evidence>
<comment type="caution">
    <text evidence="2">The sequence shown here is derived from an EMBL/GenBank/DDBJ whole genome shotgun (WGS) entry which is preliminary data.</text>
</comment>
<dbReference type="CTD" id="36344850"/>
<dbReference type="KEGG" id="egl:EGR_09135"/>
<dbReference type="EMBL" id="APAU02000133">
    <property type="protein sequence ID" value="EUB56010.1"/>
    <property type="molecule type" value="Genomic_DNA"/>
</dbReference>
<feature type="chain" id="PRO_5004884710" description="Secreted protein" evidence="1">
    <location>
        <begin position="28"/>
        <end position="149"/>
    </location>
</feature>
<organism evidence="2 3">
    <name type="scientific">Echinococcus granulosus</name>
    <name type="common">Hydatid tapeworm</name>
    <dbReference type="NCBI Taxonomy" id="6210"/>
    <lineage>
        <taxon>Eukaryota</taxon>
        <taxon>Metazoa</taxon>
        <taxon>Spiralia</taxon>
        <taxon>Lophotrochozoa</taxon>
        <taxon>Platyhelminthes</taxon>
        <taxon>Cestoda</taxon>
        <taxon>Eucestoda</taxon>
        <taxon>Cyclophyllidea</taxon>
        <taxon>Taeniidae</taxon>
        <taxon>Echinococcus</taxon>
        <taxon>Echinococcus granulosus group</taxon>
    </lineage>
</organism>
<protein>
    <recommendedName>
        <fullName evidence="4">Secreted protein</fullName>
    </recommendedName>
</protein>
<reference evidence="2 3" key="1">
    <citation type="journal article" date="2013" name="Nat. Genet.">
        <title>The genome of the hydatid tapeworm Echinococcus granulosus.</title>
        <authorList>
            <person name="Zheng H."/>
            <person name="Zhang W."/>
            <person name="Zhang L."/>
            <person name="Zhang Z."/>
            <person name="Li J."/>
            <person name="Lu G."/>
            <person name="Zhu Y."/>
            <person name="Wang Y."/>
            <person name="Huang Y."/>
            <person name="Liu J."/>
            <person name="Kang H."/>
            <person name="Chen J."/>
            <person name="Wang L."/>
            <person name="Chen A."/>
            <person name="Yu S."/>
            <person name="Gao Z."/>
            <person name="Jin L."/>
            <person name="Gu W."/>
            <person name="Wang Z."/>
            <person name="Zhao L."/>
            <person name="Shi B."/>
            <person name="Wen H."/>
            <person name="Lin R."/>
            <person name="Jones M.K."/>
            <person name="Brejova B."/>
            <person name="Vinar T."/>
            <person name="Zhao G."/>
            <person name="McManus D.P."/>
            <person name="Chen Z."/>
            <person name="Zhou Y."/>
            <person name="Wang S."/>
        </authorList>
    </citation>
    <scope>NUCLEOTIDE SEQUENCE [LARGE SCALE GENOMIC DNA]</scope>
</reference>
<dbReference type="GeneID" id="36344850"/>
<keyword evidence="1" id="KW-0732">Signal</keyword>
<feature type="signal peptide" evidence="1">
    <location>
        <begin position="1"/>
        <end position="27"/>
    </location>
</feature>
<sequence length="149" mass="16292">MVKKLAQFPRNTLLLRLLLSTSPTTETIDVWHHGTKSLPNHVSGSVLKAVPEATEETIGGKQHQVAIMKQRWRLLSDNIRQEPSLCSVGSTRDGVVVYPLPTCPPTTPTSQITPQFAETCNHRTACLWGCFVWRTADTSIGGDGSLAKA</sequence>
<evidence type="ECO:0000313" key="2">
    <source>
        <dbReference type="EMBL" id="EUB56010.1"/>
    </source>
</evidence>
<dbReference type="AlphaFoldDB" id="W6U4G5"/>
<name>W6U4G5_ECHGR</name>
<keyword evidence="3" id="KW-1185">Reference proteome</keyword>